<dbReference type="AlphaFoldDB" id="A0A1X7IJX9"/>
<evidence type="ECO:0000313" key="6">
    <source>
        <dbReference type="EMBL" id="SMG14938.1"/>
    </source>
</evidence>
<reference evidence="7" key="1">
    <citation type="submission" date="2017-04" db="EMBL/GenBank/DDBJ databases">
        <authorList>
            <person name="Varghese N."/>
            <person name="Submissions S."/>
        </authorList>
    </citation>
    <scope>NUCLEOTIDE SEQUENCE [LARGE SCALE GENOMIC DNA]</scope>
    <source>
        <strain evidence="7">VDS</strain>
    </source>
</reference>
<keyword evidence="4" id="KW-1133">Transmembrane helix</keyword>
<organism evidence="6 7">
    <name type="scientific">Corynebacterium pollutisoli</name>
    <dbReference type="NCBI Taxonomy" id="1610489"/>
    <lineage>
        <taxon>Bacteria</taxon>
        <taxon>Bacillati</taxon>
        <taxon>Actinomycetota</taxon>
        <taxon>Actinomycetes</taxon>
        <taxon>Mycobacteriales</taxon>
        <taxon>Corynebacteriaceae</taxon>
        <taxon>Corynebacterium</taxon>
    </lineage>
</organism>
<sequence length="241" mass="25160">MTSPATSPVNELVTRTREGVDALRDSLLASFQEPERIAYLAAGELSIWSRLFGWEKPAAVAISATMPPLAGTVARHDASPVLLAGLAGGWVGDLAKLRKPDHTPVMGMFGIAAQHAAYSAKLYDRGARPSPARVGLRAAAWATGLGLATWRKKSLIAPSALAGVFVAATSTLADDRSLQDGTTVRQGLGHGGNLLLVAEGIALLRETVLTGDSLGHRALDAGMRASHVIGNMLLVDGLTRE</sequence>
<gene>
    <name evidence="6" type="ORF">SAMN06295981_0701</name>
</gene>
<keyword evidence="7" id="KW-1185">Reference proteome</keyword>
<dbReference type="STRING" id="1610489.SAMN06295981_0701"/>
<dbReference type="InterPro" id="IPR012506">
    <property type="entry name" value="TMEM86B-like"/>
</dbReference>
<dbReference type="Pfam" id="PF07947">
    <property type="entry name" value="YhhN"/>
    <property type="match status" value="1"/>
</dbReference>
<protein>
    <submittedName>
        <fullName evidence="6">YhhN-like protein</fullName>
    </submittedName>
</protein>
<name>A0A1X7IJX9_9CORY</name>
<dbReference type="OrthoDB" id="4425753at2"/>
<comment type="subcellular location">
    <subcellularLocation>
        <location evidence="1">Membrane</location>
        <topology evidence="1">Multi-pass membrane protein</topology>
    </subcellularLocation>
</comment>
<evidence type="ECO:0000256" key="4">
    <source>
        <dbReference type="ARBA" id="ARBA00022989"/>
    </source>
</evidence>
<evidence type="ECO:0000256" key="3">
    <source>
        <dbReference type="ARBA" id="ARBA00022692"/>
    </source>
</evidence>
<evidence type="ECO:0000256" key="5">
    <source>
        <dbReference type="ARBA" id="ARBA00023136"/>
    </source>
</evidence>
<dbReference type="EMBL" id="FXAR01000002">
    <property type="protein sequence ID" value="SMG14938.1"/>
    <property type="molecule type" value="Genomic_DNA"/>
</dbReference>
<comment type="similarity">
    <text evidence="2">Belongs to the TMEM86 family.</text>
</comment>
<evidence type="ECO:0000313" key="7">
    <source>
        <dbReference type="Proteomes" id="UP000193309"/>
    </source>
</evidence>
<evidence type="ECO:0000256" key="2">
    <source>
        <dbReference type="ARBA" id="ARBA00007375"/>
    </source>
</evidence>
<keyword evidence="3" id="KW-0812">Transmembrane</keyword>
<accession>A0A1X7IJX9</accession>
<dbReference type="Proteomes" id="UP000193309">
    <property type="component" value="Unassembled WGS sequence"/>
</dbReference>
<keyword evidence="5" id="KW-0472">Membrane</keyword>
<evidence type="ECO:0000256" key="1">
    <source>
        <dbReference type="ARBA" id="ARBA00004141"/>
    </source>
</evidence>
<dbReference type="GO" id="GO:0016020">
    <property type="term" value="C:membrane"/>
    <property type="evidence" value="ECO:0007669"/>
    <property type="project" value="UniProtKB-SubCell"/>
</dbReference>
<dbReference type="RefSeq" id="WP_085548873.1">
    <property type="nucleotide sequence ID" value="NZ_FXAR01000002.1"/>
</dbReference>
<proteinExistence type="inferred from homology"/>